<dbReference type="PANTHER" id="PTHR22990:SF15">
    <property type="entry name" value="F-BOX ONLY PROTEIN 10"/>
    <property type="match status" value="1"/>
</dbReference>
<dbReference type="SUPFAM" id="SSF51126">
    <property type="entry name" value="Pectin lyase-like"/>
    <property type="match status" value="1"/>
</dbReference>
<evidence type="ECO:0000313" key="4">
    <source>
        <dbReference type="EMBL" id="RYP85588.1"/>
    </source>
</evidence>
<dbReference type="InterPro" id="IPR006633">
    <property type="entry name" value="Carb-bd_sugar_hydrolysis-dom"/>
</dbReference>
<accession>A0A4Q4ZCY4</accession>
<dbReference type="SMART" id="SM00722">
    <property type="entry name" value="CASH"/>
    <property type="match status" value="1"/>
</dbReference>
<proteinExistence type="predicted"/>
<dbReference type="PANTHER" id="PTHR22990">
    <property type="entry name" value="F-BOX ONLY PROTEIN"/>
    <property type="match status" value="1"/>
</dbReference>
<evidence type="ECO:0000259" key="3">
    <source>
        <dbReference type="PROSITE" id="PS51020"/>
    </source>
</evidence>
<comment type="caution">
    <text evidence="4">The sequence shown here is derived from an EMBL/GenBank/DDBJ whole genome shotgun (WGS) entry which is preliminary data.</text>
</comment>
<feature type="compositionally biased region" description="Low complexity" evidence="2">
    <location>
        <begin position="27"/>
        <end position="50"/>
    </location>
</feature>
<dbReference type="AlphaFoldDB" id="A0A4Q4ZCY4"/>
<sequence length="521" mass="55772">MAVALGVALTSLAAVGLASGRLSGPGPLPGSSIVDDPPADPASDPGASVPGPAAPRTPPAEVCGSRTLDGPGRPPTGAIRITTDQNLMTAAENHPEGTTFWLTSGRHVLGPGEFTQVVPKDRQRFIGAPGAVLDGQRQNSYAFGGPAQHVRISHLTVQSFGTTIRDNSSEAVVNHDGGAGWVVQHTTIRWNAGAGLFLGSDSVTTGNCLEANGQYGFTTGSADGVLLRRNEITGNNTADWERLEDGCGCTGGGKFWETTRVRVVDNWVHHNRGAGLFVDTNNAGFRVEGNLVEDNTESGLIYETSYNAVVRGNTFARNALVSGPTDPGFPRSAIYISESGSDTRVGAPYGDRLLIEHNRFIDNWGGVVGWENADRFAGSPVNTSTGYSTLVNPRVATVEACADPDLIGTEPYVDDCRWKTQHLRVRANVFQFDPSHFEGGCRAEQGCGFNGLFANWGTTPDWSPYMEDVVMKAITFDQDNVWADNRYTGPWRFMVEDQGNVVGWEAWRGAPYHQDAGSTRD</sequence>
<evidence type="ECO:0000313" key="5">
    <source>
        <dbReference type="Proteomes" id="UP000295198"/>
    </source>
</evidence>
<organism evidence="4 5">
    <name type="scientific">Nocardioides guangzhouensis</name>
    <dbReference type="NCBI Taxonomy" id="2497878"/>
    <lineage>
        <taxon>Bacteria</taxon>
        <taxon>Bacillati</taxon>
        <taxon>Actinomycetota</taxon>
        <taxon>Actinomycetes</taxon>
        <taxon>Propionibacteriales</taxon>
        <taxon>Nocardioidaceae</taxon>
        <taxon>Nocardioides</taxon>
    </lineage>
</organism>
<dbReference type="OrthoDB" id="3491333at2"/>
<dbReference type="InterPro" id="IPR011050">
    <property type="entry name" value="Pectin_lyase_fold/virulence"/>
</dbReference>
<dbReference type="InterPro" id="IPR051550">
    <property type="entry name" value="SCF-Subunits/Alg-Epimerases"/>
</dbReference>
<feature type="domain" description="Spondin" evidence="3">
    <location>
        <begin position="1"/>
        <end position="74"/>
    </location>
</feature>
<dbReference type="PROSITE" id="PS51020">
    <property type="entry name" value="SPONDIN"/>
    <property type="match status" value="1"/>
</dbReference>
<dbReference type="InterPro" id="IPR009465">
    <property type="entry name" value="Spondin_N"/>
</dbReference>
<dbReference type="Pfam" id="PF13229">
    <property type="entry name" value="Beta_helix"/>
    <property type="match status" value="1"/>
</dbReference>
<keyword evidence="5" id="KW-1185">Reference proteome</keyword>
<reference evidence="4 5" key="1">
    <citation type="submission" date="2019-01" db="EMBL/GenBank/DDBJ databases">
        <title>Nocardioides guangzhouensis sp. nov., an actinobacterium isolated from soil.</title>
        <authorList>
            <person name="Fu Y."/>
            <person name="Cai Y."/>
            <person name="Lin Z."/>
            <person name="Chen P."/>
        </authorList>
    </citation>
    <scope>NUCLEOTIDE SEQUENCE [LARGE SCALE GENOMIC DNA]</scope>
    <source>
        <strain evidence="4 5">130</strain>
    </source>
</reference>
<dbReference type="EMBL" id="SDKM01000016">
    <property type="protein sequence ID" value="RYP85588.1"/>
    <property type="molecule type" value="Genomic_DNA"/>
</dbReference>
<dbReference type="Proteomes" id="UP000295198">
    <property type="component" value="Unassembled WGS sequence"/>
</dbReference>
<dbReference type="InterPro" id="IPR012334">
    <property type="entry name" value="Pectin_lyas_fold"/>
</dbReference>
<dbReference type="InterPro" id="IPR039448">
    <property type="entry name" value="Beta_helix"/>
</dbReference>
<dbReference type="Gene3D" id="2.160.20.10">
    <property type="entry name" value="Single-stranded right-handed beta-helix, Pectin lyase-like"/>
    <property type="match status" value="1"/>
</dbReference>
<evidence type="ECO:0000256" key="1">
    <source>
        <dbReference type="ARBA" id="ARBA00022737"/>
    </source>
</evidence>
<dbReference type="InterPro" id="IPR006626">
    <property type="entry name" value="PbH1"/>
</dbReference>
<name>A0A4Q4ZCY4_9ACTN</name>
<feature type="region of interest" description="Disordered" evidence="2">
    <location>
        <begin position="27"/>
        <end position="78"/>
    </location>
</feature>
<dbReference type="SMART" id="SM00710">
    <property type="entry name" value="PbH1"/>
    <property type="match status" value="7"/>
</dbReference>
<gene>
    <name evidence="4" type="ORF">EKO23_12470</name>
</gene>
<keyword evidence="1" id="KW-0677">Repeat</keyword>
<protein>
    <submittedName>
        <fullName evidence="4">Right-handed parallel beta-helix repeat-containing protein</fullName>
    </submittedName>
</protein>
<evidence type="ECO:0000256" key="2">
    <source>
        <dbReference type="SAM" id="MobiDB-lite"/>
    </source>
</evidence>